<dbReference type="SUPFAM" id="SSF81923">
    <property type="entry name" value="Double Clp-N motif"/>
    <property type="match status" value="1"/>
</dbReference>
<gene>
    <name evidence="2" type="ORF">HLB23_35005</name>
</gene>
<proteinExistence type="predicted"/>
<keyword evidence="3" id="KW-1185">Reference proteome</keyword>
<dbReference type="Pfam" id="PF02861">
    <property type="entry name" value="Clp_N"/>
    <property type="match status" value="1"/>
</dbReference>
<accession>A0A849C888</accession>
<comment type="caution">
    <text evidence="2">The sequence shown here is derived from an EMBL/GenBank/DDBJ whole genome shotgun (WGS) entry which is preliminary data.</text>
</comment>
<reference evidence="2 3" key="1">
    <citation type="submission" date="2020-05" db="EMBL/GenBank/DDBJ databases">
        <title>MicrobeNet Type strains.</title>
        <authorList>
            <person name="Nicholson A.C."/>
        </authorList>
    </citation>
    <scope>NUCLEOTIDE SEQUENCE [LARGE SCALE GENOMIC DNA]</scope>
    <source>
        <strain evidence="2 3">JCM 3224</strain>
    </source>
</reference>
<dbReference type="RefSeq" id="WP_067529431.1">
    <property type="nucleotide sequence ID" value="NZ_JABELX010000017.1"/>
</dbReference>
<evidence type="ECO:0000313" key="2">
    <source>
        <dbReference type="EMBL" id="NNH75003.1"/>
    </source>
</evidence>
<protein>
    <recommendedName>
        <fullName evidence="1">Clp R domain-containing protein</fullName>
    </recommendedName>
</protein>
<organism evidence="2 3">
    <name type="scientific">Nocardia uniformis</name>
    <dbReference type="NCBI Taxonomy" id="53432"/>
    <lineage>
        <taxon>Bacteria</taxon>
        <taxon>Bacillati</taxon>
        <taxon>Actinomycetota</taxon>
        <taxon>Actinomycetes</taxon>
        <taxon>Mycobacteriales</taxon>
        <taxon>Nocardiaceae</taxon>
        <taxon>Nocardia</taxon>
    </lineage>
</organism>
<feature type="domain" description="Clp R" evidence="1">
    <location>
        <begin position="34"/>
        <end position="97"/>
    </location>
</feature>
<dbReference type="EMBL" id="JABELX010000017">
    <property type="protein sequence ID" value="NNH75003.1"/>
    <property type="molecule type" value="Genomic_DNA"/>
</dbReference>
<dbReference type="InterPro" id="IPR004176">
    <property type="entry name" value="Clp_R_N"/>
</dbReference>
<name>A0A849C888_9NOCA</name>
<dbReference type="AlphaFoldDB" id="A0A849C888"/>
<dbReference type="InterPro" id="IPR036628">
    <property type="entry name" value="Clp_N_dom_sf"/>
</dbReference>
<dbReference type="Gene3D" id="1.10.1780.10">
    <property type="entry name" value="Clp, N-terminal domain"/>
    <property type="match status" value="1"/>
</dbReference>
<sequence length="106" mass="11636">MTEAERETERAADRSGRHAWENATVAAATVECGHRLWELLHCGLEVAAAEGARRMGAEHLLLHMLRDPGAIPSRELADMGLDPRTVFARLADYAQRVADPPNSPSH</sequence>
<evidence type="ECO:0000259" key="1">
    <source>
        <dbReference type="Pfam" id="PF02861"/>
    </source>
</evidence>
<dbReference type="Proteomes" id="UP000586827">
    <property type="component" value="Unassembled WGS sequence"/>
</dbReference>
<evidence type="ECO:0000313" key="3">
    <source>
        <dbReference type="Proteomes" id="UP000586827"/>
    </source>
</evidence>